<reference evidence="2 3" key="1">
    <citation type="submission" date="2019-07" db="EMBL/GenBank/DDBJ databases">
        <title>Whole genome shotgun sequence of Cellulomonas aerilata NBRC 106308.</title>
        <authorList>
            <person name="Hosoyama A."/>
            <person name="Uohara A."/>
            <person name="Ohji S."/>
            <person name="Ichikawa N."/>
        </authorList>
    </citation>
    <scope>NUCLEOTIDE SEQUENCE [LARGE SCALE GENOMIC DNA]</scope>
    <source>
        <strain evidence="2 3">NBRC 106308</strain>
    </source>
</reference>
<dbReference type="AlphaFoldDB" id="A0A512D8A1"/>
<dbReference type="RefSeq" id="WP_146898975.1">
    <property type="nucleotide sequence ID" value="NZ_BAAARM010000001.1"/>
</dbReference>
<evidence type="ECO:0000313" key="3">
    <source>
        <dbReference type="Proteomes" id="UP000321181"/>
    </source>
</evidence>
<keyword evidence="1" id="KW-0812">Transmembrane</keyword>
<dbReference type="EMBL" id="BJYY01000001">
    <property type="protein sequence ID" value="GEO32615.1"/>
    <property type="molecule type" value="Genomic_DNA"/>
</dbReference>
<dbReference type="Proteomes" id="UP000321181">
    <property type="component" value="Unassembled WGS sequence"/>
</dbReference>
<keyword evidence="1" id="KW-1133">Transmembrane helix</keyword>
<comment type="caution">
    <text evidence="2">The sequence shown here is derived from an EMBL/GenBank/DDBJ whole genome shotgun (WGS) entry which is preliminary data.</text>
</comment>
<evidence type="ECO:0000313" key="2">
    <source>
        <dbReference type="EMBL" id="GEO32615.1"/>
    </source>
</evidence>
<evidence type="ECO:0000256" key="1">
    <source>
        <dbReference type="SAM" id="Phobius"/>
    </source>
</evidence>
<protein>
    <submittedName>
        <fullName evidence="2">Uncharacterized protein</fullName>
    </submittedName>
</protein>
<sequence length="158" mass="15225">MPRSLSGPRQDGLVALAVLTLAVAAVVLLGQTLAAGDDMLLLQLEGRGAGPAGNFVAGSLVGLVLAGIGIAAAVRVSGKDGSWPGALLVVGTALAALAGALLAMVAAQGSVGMSVADAVAVRGATAPGQWVTGVTALVLAGAAVPCVVVGARRWRRTG</sequence>
<feature type="transmembrane region" description="Helical" evidence="1">
    <location>
        <begin position="86"/>
        <end position="110"/>
    </location>
</feature>
<feature type="transmembrane region" description="Helical" evidence="1">
    <location>
        <begin position="130"/>
        <end position="151"/>
    </location>
</feature>
<organism evidence="2 3">
    <name type="scientific">Cellulomonas aerilata</name>
    <dbReference type="NCBI Taxonomy" id="515326"/>
    <lineage>
        <taxon>Bacteria</taxon>
        <taxon>Bacillati</taxon>
        <taxon>Actinomycetota</taxon>
        <taxon>Actinomycetes</taxon>
        <taxon>Micrococcales</taxon>
        <taxon>Cellulomonadaceae</taxon>
        <taxon>Cellulomonas</taxon>
    </lineage>
</organism>
<name>A0A512D8A1_9CELL</name>
<keyword evidence="3" id="KW-1185">Reference proteome</keyword>
<keyword evidence="1" id="KW-0472">Membrane</keyword>
<accession>A0A512D8A1</accession>
<proteinExistence type="predicted"/>
<gene>
    <name evidence="2" type="ORF">CAE01nite_03400</name>
</gene>
<feature type="transmembrane region" description="Helical" evidence="1">
    <location>
        <begin position="12"/>
        <end position="35"/>
    </location>
</feature>
<feature type="transmembrane region" description="Helical" evidence="1">
    <location>
        <begin position="55"/>
        <end position="74"/>
    </location>
</feature>